<dbReference type="GO" id="GO:0016787">
    <property type="term" value="F:hydrolase activity"/>
    <property type="evidence" value="ECO:0007669"/>
    <property type="project" value="UniProtKB-KW"/>
</dbReference>
<sequence>MSLAKFAVLCNAQFKLRKRNPCFILFQLFKISYNYQKISTSRISQNLKKWEKIVSFTLSRIVFMSQNLYLKKIESYNTRYALPRWSECALLVIDMQEYFSRLAYPILKNVSDLIQSFRIHKLPVIYTQHGHKNPQKDGGMLAQWWNELILFGSPQWQIIKDIQPLQNEKVIRKCCYSAFRTTSLNSYLRKLKISSIIVSGVMTNLCCETTAREAFQSGYQVFFLADATNTVNEDLHICTLKNLAFGFAHIVDTHTLIENMTKSF</sequence>
<gene>
    <name evidence="3" type="ORF">A2161_04710</name>
</gene>
<reference evidence="3 4" key="1">
    <citation type="journal article" date="2016" name="Nat. Commun.">
        <title>Thousands of microbial genomes shed light on interconnected biogeochemical processes in an aquifer system.</title>
        <authorList>
            <person name="Anantharaman K."/>
            <person name="Brown C.T."/>
            <person name="Hug L.A."/>
            <person name="Sharon I."/>
            <person name="Castelle C.J."/>
            <person name="Probst A.J."/>
            <person name="Thomas B.C."/>
            <person name="Singh A."/>
            <person name="Wilkins M.J."/>
            <person name="Karaoz U."/>
            <person name="Brodie E.L."/>
            <person name="Williams K.H."/>
            <person name="Hubbard S.S."/>
            <person name="Banfield J.F."/>
        </authorList>
    </citation>
    <scope>NUCLEOTIDE SEQUENCE [LARGE SCALE GENOMIC DNA]</scope>
</reference>
<dbReference type="PANTHER" id="PTHR43540">
    <property type="entry name" value="PEROXYUREIDOACRYLATE/UREIDOACRYLATE AMIDOHYDROLASE-RELATED"/>
    <property type="match status" value="1"/>
</dbReference>
<evidence type="ECO:0000313" key="3">
    <source>
        <dbReference type="EMBL" id="OGL42987.1"/>
    </source>
</evidence>
<dbReference type="Pfam" id="PF00857">
    <property type="entry name" value="Isochorismatase"/>
    <property type="match status" value="1"/>
</dbReference>
<name>A0A1F7RQ17_9BACT</name>
<dbReference type="PANTHER" id="PTHR43540:SF6">
    <property type="entry name" value="ISOCHORISMATASE-LIKE DOMAIN-CONTAINING PROTEIN"/>
    <property type="match status" value="1"/>
</dbReference>
<keyword evidence="1" id="KW-0378">Hydrolase</keyword>
<dbReference type="Gene3D" id="3.40.50.850">
    <property type="entry name" value="Isochorismatase-like"/>
    <property type="match status" value="1"/>
</dbReference>
<evidence type="ECO:0000259" key="2">
    <source>
        <dbReference type="Pfam" id="PF00857"/>
    </source>
</evidence>
<dbReference type="InterPro" id="IPR050272">
    <property type="entry name" value="Isochorismatase-like_hydrls"/>
</dbReference>
<dbReference type="InterPro" id="IPR000868">
    <property type="entry name" value="Isochorismatase-like_dom"/>
</dbReference>
<dbReference type="InterPro" id="IPR036380">
    <property type="entry name" value="Isochorismatase-like_sf"/>
</dbReference>
<dbReference type="CDD" id="cd00431">
    <property type="entry name" value="cysteine_hydrolases"/>
    <property type="match status" value="1"/>
</dbReference>
<dbReference type="Proteomes" id="UP000179266">
    <property type="component" value="Unassembled WGS sequence"/>
</dbReference>
<evidence type="ECO:0000256" key="1">
    <source>
        <dbReference type="ARBA" id="ARBA00022801"/>
    </source>
</evidence>
<evidence type="ECO:0000313" key="4">
    <source>
        <dbReference type="Proteomes" id="UP000179266"/>
    </source>
</evidence>
<dbReference type="SUPFAM" id="SSF52499">
    <property type="entry name" value="Isochorismatase-like hydrolases"/>
    <property type="match status" value="1"/>
</dbReference>
<feature type="domain" description="Isochorismatase-like" evidence="2">
    <location>
        <begin position="88"/>
        <end position="254"/>
    </location>
</feature>
<dbReference type="AlphaFoldDB" id="A0A1F7RQ17"/>
<organism evidence="3 4">
    <name type="scientific">Candidatus Schekmanbacteria bacterium RBG_13_48_7</name>
    <dbReference type="NCBI Taxonomy" id="1817878"/>
    <lineage>
        <taxon>Bacteria</taxon>
        <taxon>Candidatus Schekmaniibacteriota</taxon>
    </lineage>
</organism>
<proteinExistence type="predicted"/>
<accession>A0A1F7RQ17</accession>
<dbReference type="EMBL" id="MGDD01000296">
    <property type="protein sequence ID" value="OGL42987.1"/>
    <property type="molecule type" value="Genomic_DNA"/>
</dbReference>
<protein>
    <recommendedName>
        <fullName evidence="2">Isochorismatase-like domain-containing protein</fullName>
    </recommendedName>
</protein>
<comment type="caution">
    <text evidence="3">The sequence shown here is derived from an EMBL/GenBank/DDBJ whole genome shotgun (WGS) entry which is preliminary data.</text>
</comment>